<evidence type="ECO:0000256" key="2">
    <source>
        <dbReference type="ARBA" id="ARBA00022801"/>
    </source>
</evidence>
<dbReference type="OMA" id="IMIFTDT"/>
<dbReference type="GO" id="GO:0016887">
    <property type="term" value="F:ATP hydrolysis activity"/>
    <property type="evidence" value="ECO:0007669"/>
    <property type="project" value="EnsemblFungi"/>
</dbReference>
<keyword evidence="1 7" id="KW-0547">Nucleotide-binding</keyword>
<protein>
    <submittedName>
        <fullName evidence="12">DEAD-domain-containing protein</fullName>
    </submittedName>
</protein>
<dbReference type="PANTHER" id="PTHR47959:SF24">
    <property type="entry name" value="ATP-DEPENDENT RNA HELICASE"/>
    <property type="match status" value="1"/>
</dbReference>
<dbReference type="CDD" id="cd18787">
    <property type="entry name" value="SF2_C_DEAD"/>
    <property type="match status" value="1"/>
</dbReference>
<dbReference type="GO" id="GO:0000480">
    <property type="term" value="P:endonucleolytic cleavage in 5'-ETS of tricistronic rRNA transcript (SSU-rRNA, 5.8S rRNA, LSU-rRNA)"/>
    <property type="evidence" value="ECO:0007669"/>
    <property type="project" value="EnsemblFungi"/>
</dbReference>
<evidence type="ECO:0000256" key="6">
    <source>
        <dbReference type="PROSITE-ProRule" id="PRU00552"/>
    </source>
</evidence>
<keyword evidence="4 7" id="KW-0067">ATP-binding</keyword>
<evidence type="ECO:0000256" key="7">
    <source>
        <dbReference type="RuleBase" id="RU000492"/>
    </source>
</evidence>
<dbReference type="InterPro" id="IPR014014">
    <property type="entry name" value="RNA_helicase_DEAD_Q_motif"/>
</dbReference>
<dbReference type="GO" id="GO:0005829">
    <property type="term" value="C:cytosol"/>
    <property type="evidence" value="ECO:0007669"/>
    <property type="project" value="TreeGrafter"/>
</dbReference>
<dbReference type="OrthoDB" id="10261904at2759"/>
<dbReference type="GO" id="GO:0005524">
    <property type="term" value="F:ATP binding"/>
    <property type="evidence" value="ECO:0007669"/>
    <property type="project" value="UniProtKB-KW"/>
</dbReference>
<feature type="short sequence motif" description="Q motif" evidence="6">
    <location>
        <begin position="131"/>
        <end position="159"/>
    </location>
</feature>
<dbReference type="PROSITE" id="PS00039">
    <property type="entry name" value="DEAD_ATP_HELICASE"/>
    <property type="match status" value="1"/>
</dbReference>
<keyword evidence="13" id="KW-1185">Reference proteome</keyword>
<dbReference type="AlphaFoldDB" id="A0A139A5J1"/>
<evidence type="ECO:0000259" key="10">
    <source>
        <dbReference type="PROSITE" id="PS51194"/>
    </source>
</evidence>
<dbReference type="GO" id="GO:0000472">
    <property type="term" value="P:endonucleolytic cleavage to generate mature 5'-end of SSU-rRNA from (SSU-rRNA, 5.8S rRNA, LSU-rRNA)"/>
    <property type="evidence" value="ECO:0007669"/>
    <property type="project" value="EnsemblFungi"/>
</dbReference>
<evidence type="ECO:0000256" key="1">
    <source>
        <dbReference type="ARBA" id="ARBA00022741"/>
    </source>
</evidence>
<proteinExistence type="inferred from homology"/>
<feature type="domain" description="Helicase ATP-binding" evidence="9">
    <location>
        <begin position="162"/>
        <end position="337"/>
    </location>
</feature>
<dbReference type="GO" id="GO:0003724">
    <property type="term" value="F:RNA helicase activity"/>
    <property type="evidence" value="ECO:0007669"/>
    <property type="project" value="EnsemblFungi"/>
</dbReference>
<sequence>MSRRLPPPTRPIATKPATRGDVFADGALHARDDDDDDARSEEGTTTHAADSDDSDGEVPQNTRTRVEEETTMDKATWKAARAVKRARQSTEDGQRTAKRKRQPTDSANPSAQPTPTPTTSQPSSASSTPATTFAALGLHPWLIAQLASVRIAAPSDIQSRAIPPTLAGSDIIASARTGSGKTAAFALPVLQKLAEDPYGVFAVVVTPTRELAFQIAEQFRILGAPINLRQTVLVGGVDMTTQSLALTRRPHVVVATPGRLVDHLESTGGAREVLGKVKFLILDEADRLLDPTFASHLDAILSALPPPGTRQTLLYSATMTPEIQVVAEGGGEGKRRPVVVNCTGRYDTVSRLDQRYILLPSTVRETYTAHLLLHPLSDRLAVVFCNRSRTAERLRIVLRELGVPSVAIHAHMAQRDRTASLARFKTGLVKVLVATDVASRGLDIPEVQAVINFDIPADATDYVHRVGRTARAGKGGVAVSLVTEHDVNLVVAIEAKIGENLSRTTWSRTTCSRFSTKWPLPNE</sequence>
<dbReference type="SUPFAM" id="SSF52540">
    <property type="entry name" value="P-loop containing nucleoside triphosphate hydrolases"/>
    <property type="match status" value="1"/>
</dbReference>
<dbReference type="PROSITE" id="PS51195">
    <property type="entry name" value="Q_MOTIF"/>
    <property type="match status" value="1"/>
</dbReference>
<keyword evidence="5" id="KW-0694">RNA-binding</keyword>
<keyword evidence="2 7" id="KW-0378">Hydrolase</keyword>
<feature type="domain" description="DEAD-box RNA helicase Q" evidence="11">
    <location>
        <begin position="131"/>
        <end position="159"/>
    </location>
</feature>
<dbReference type="InterPro" id="IPR027417">
    <property type="entry name" value="P-loop_NTPase"/>
</dbReference>
<feature type="region of interest" description="Disordered" evidence="8">
    <location>
        <begin position="1"/>
        <end position="129"/>
    </location>
</feature>
<dbReference type="CDD" id="cd17955">
    <property type="entry name" value="DEADc_DDX49"/>
    <property type="match status" value="1"/>
</dbReference>
<dbReference type="Pfam" id="PF00270">
    <property type="entry name" value="DEAD"/>
    <property type="match status" value="1"/>
</dbReference>
<feature type="compositionally biased region" description="Pro residues" evidence="8">
    <location>
        <begin position="1"/>
        <end position="10"/>
    </location>
</feature>
<dbReference type="InterPro" id="IPR050079">
    <property type="entry name" value="DEAD_box_RNA_helicase"/>
</dbReference>
<organism evidence="12 13">
    <name type="scientific">Gonapodya prolifera (strain JEL478)</name>
    <name type="common">Monoblepharis prolifera</name>
    <dbReference type="NCBI Taxonomy" id="1344416"/>
    <lineage>
        <taxon>Eukaryota</taxon>
        <taxon>Fungi</taxon>
        <taxon>Fungi incertae sedis</taxon>
        <taxon>Chytridiomycota</taxon>
        <taxon>Chytridiomycota incertae sedis</taxon>
        <taxon>Monoblepharidomycetes</taxon>
        <taxon>Monoblepharidales</taxon>
        <taxon>Gonapodyaceae</taxon>
        <taxon>Gonapodya</taxon>
    </lineage>
</organism>
<feature type="compositionally biased region" description="Basic and acidic residues" evidence="8">
    <location>
        <begin position="64"/>
        <end position="76"/>
    </location>
</feature>
<dbReference type="PANTHER" id="PTHR47959">
    <property type="entry name" value="ATP-DEPENDENT RNA HELICASE RHLE-RELATED"/>
    <property type="match status" value="1"/>
</dbReference>
<evidence type="ECO:0000259" key="9">
    <source>
        <dbReference type="PROSITE" id="PS51192"/>
    </source>
</evidence>
<name>A0A139A5J1_GONPJ</name>
<gene>
    <name evidence="12" type="ORF">M427DRAFT_413303</name>
</gene>
<dbReference type="Proteomes" id="UP000070544">
    <property type="component" value="Unassembled WGS sequence"/>
</dbReference>
<dbReference type="GO" id="GO:0000447">
    <property type="term" value="P:endonucleolytic cleavage in ITS1 to separate SSU-rRNA from 5.8S rRNA and LSU-rRNA from tricistronic rRNA transcript (SSU-rRNA, 5.8S rRNA, LSU-rRNA)"/>
    <property type="evidence" value="ECO:0007669"/>
    <property type="project" value="EnsemblFungi"/>
</dbReference>
<keyword evidence="3 7" id="KW-0347">Helicase</keyword>
<evidence type="ECO:0000256" key="3">
    <source>
        <dbReference type="ARBA" id="ARBA00022806"/>
    </source>
</evidence>
<evidence type="ECO:0000313" key="12">
    <source>
        <dbReference type="EMBL" id="KXS12060.1"/>
    </source>
</evidence>
<accession>A0A139A5J1</accession>
<dbReference type="InterPro" id="IPR011545">
    <property type="entry name" value="DEAD/DEAH_box_helicase_dom"/>
</dbReference>
<dbReference type="GO" id="GO:0032040">
    <property type="term" value="C:small-subunit processome"/>
    <property type="evidence" value="ECO:0007669"/>
    <property type="project" value="EnsemblFungi"/>
</dbReference>
<comment type="similarity">
    <text evidence="7">Belongs to the DEAD box helicase family.</text>
</comment>
<dbReference type="GO" id="GO:0003723">
    <property type="term" value="F:RNA binding"/>
    <property type="evidence" value="ECO:0007669"/>
    <property type="project" value="UniProtKB-KW"/>
</dbReference>
<evidence type="ECO:0000259" key="11">
    <source>
        <dbReference type="PROSITE" id="PS51195"/>
    </source>
</evidence>
<evidence type="ECO:0000256" key="4">
    <source>
        <dbReference type="ARBA" id="ARBA00022840"/>
    </source>
</evidence>
<dbReference type="EMBL" id="KQ965792">
    <property type="protein sequence ID" value="KXS12060.1"/>
    <property type="molecule type" value="Genomic_DNA"/>
</dbReference>
<evidence type="ECO:0000256" key="5">
    <source>
        <dbReference type="ARBA" id="ARBA00022884"/>
    </source>
</evidence>
<dbReference type="InterPro" id="IPR000629">
    <property type="entry name" value="RNA-helicase_DEAD-box_CS"/>
</dbReference>
<dbReference type="Pfam" id="PF00271">
    <property type="entry name" value="Helicase_C"/>
    <property type="match status" value="1"/>
</dbReference>
<dbReference type="PROSITE" id="PS51192">
    <property type="entry name" value="HELICASE_ATP_BIND_1"/>
    <property type="match status" value="1"/>
</dbReference>
<evidence type="ECO:0000313" key="13">
    <source>
        <dbReference type="Proteomes" id="UP000070544"/>
    </source>
</evidence>
<reference evidence="12 13" key="1">
    <citation type="journal article" date="2015" name="Genome Biol. Evol.">
        <title>Phylogenomic analyses indicate that early fungi evolved digesting cell walls of algal ancestors of land plants.</title>
        <authorList>
            <person name="Chang Y."/>
            <person name="Wang S."/>
            <person name="Sekimoto S."/>
            <person name="Aerts A.L."/>
            <person name="Choi C."/>
            <person name="Clum A."/>
            <person name="LaButti K.M."/>
            <person name="Lindquist E.A."/>
            <person name="Yee Ngan C."/>
            <person name="Ohm R.A."/>
            <person name="Salamov A.A."/>
            <person name="Grigoriev I.V."/>
            <person name="Spatafora J.W."/>
            <person name="Berbee M.L."/>
        </authorList>
    </citation>
    <scope>NUCLEOTIDE SEQUENCE [LARGE SCALE GENOMIC DNA]</scope>
    <source>
        <strain evidence="12 13">JEL478</strain>
    </source>
</reference>
<dbReference type="STRING" id="1344416.A0A139A5J1"/>
<feature type="domain" description="Helicase C-terminal" evidence="10">
    <location>
        <begin position="351"/>
        <end position="513"/>
    </location>
</feature>
<dbReference type="PROSITE" id="PS51194">
    <property type="entry name" value="HELICASE_CTER"/>
    <property type="match status" value="1"/>
</dbReference>
<dbReference type="InterPro" id="IPR001650">
    <property type="entry name" value="Helicase_C-like"/>
</dbReference>
<dbReference type="SMART" id="SM00490">
    <property type="entry name" value="HELICc"/>
    <property type="match status" value="1"/>
</dbReference>
<dbReference type="SMART" id="SM00487">
    <property type="entry name" value="DEXDc"/>
    <property type="match status" value="1"/>
</dbReference>
<feature type="compositionally biased region" description="Low complexity" evidence="8">
    <location>
        <begin position="106"/>
        <end position="129"/>
    </location>
</feature>
<dbReference type="Gene3D" id="3.40.50.300">
    <property type="entry name" value="P-loop containing nucleotide triphosphate hydrolases"/>
    <property type="match status" value="2"/>
</dbReference>
<evidence type="ECO:0000256" key="8">
    <source>
        <dbReference type="SAM" id="MobiDB-lite"/>
    </source>
</evidence>
<dbReference type="InterPro" id="IPR014001">
    <property type="entry name" value="Helicase_ATP-bd"/>
</dbReference>